<dbReference type="PANTHER" id="PTHR11061">
    <property type="entry name" value="RNA M5U METHYLTRANSFERASE"/>
    <property type="match status" value="1"/>
</dbReference>
<dbReference type="GO" id="GO:0070475">
    <property type="term" value="P:rRNA base methylation"/>
    <property type="evidence" value="ECO:0007669"/>
    <property type="project" value="TreeGrafter"/>
</dbReference>
<feature type="binding site" evidence="6">
    <location>
        <position position="377"/>
    </location>
    <ligand>
        <name>S-adenosyl-L-methionine</name>
        <dbReference type="ChEBI" id="CHEBI:59789"/>
    </ligand>
</feature>
<evidence type="ECO:0000256" key="1">
    <source>
        <dbReference type="ARBA" id="ARBA00022485"/>
    </source>
</evidence>
<dbReference type="Pfam" id="PF05958">
    <property type="entry name" value="tRNA_U5-meth_tr"/>
    <property type="match status" value="1"/>
</dbReference>
<accession>A0A9X2BSP3</accession>
<name>A0A9X2BSP3_9PROT</name>
<evidence type="ECO:0000256" key="2">
    <source>
        <dbReference type="ARBA" id="ARBA00022603"/>
    </source>
</evidence>
<dbReference type="GO" id="GO:0070041">
    <property type="term" value="F:rRNA (uridine-C5-)-methyltransferase activity"/>
    <property type="evidence" value="ECO:0007669"/>
    <property type="project" value="TreeGrafter"/>
</dbReference>
<keyword evidence="1" id="KW-0004">4Fe-4S</keyword>
<keyword evidence="1" id="KW-0408">Iron</keyword>
<dbReference type="Gene3D" id="3.40.50.150">
    <property type="entry name" value="Vaccinia Virus protein VP39"/>
    <property type="match status" value="1"/>
</dbReference>
<dbReference type="AlphaFoldDB" id="A0A9X2BSP3"/>
<comment type="caution">
    <text evidence="7">The sequence shown here is derived from an EMBL/GenBank/DDBJ whole genome shotgun (WGS) entry which is preliminary data.</text>
</comment>
<keyword evidence="2 6" id="KW-0489">Methyltransferase</keyword>
<dbReference type="RefSeq" id="WP_248665465.1">
    <property type="nucleotide sequence ID" value="NZ_JALPRX010000008.1"/>
</dbReference>
<dbReference type="EMBL" id="JALPRX010000008">
    <property type="protein sequence ID" value="MCK8783342.1"/>
    <property type="molecule type" value="Genomic_DNA"/>
</dbReference>
<organism evidence="7 8">
    <name type="scientific">Roseomonas acroporae</name>
    <dbReference type="NCBI Taxonomy" id="2937791"/>
    <lineage>
        <taxon>Bacteria</taxon>
        <taxon>Pseudomonadati</taxon>
        <taxon>Pseudomonadota</taxon>
        <taxon>Alphaproteobacteria</taxon>
        <taxon>Acetobacterales</taxon>
        <taxon>Roseomonadaceae</taxon>
        <taxon>Roseomonas</taxon>
    </lineage>
</organism>
<comment type="similarity">
    <text evidence="6">Belongs to the class I-like SAM-binding methyltransferase superfamily. RNA M5U methyltransferase family.</text>
</comment>
<dbReference type="PROSITE" id="PS51687">
    <property type="entry name" value="SAM_MT_RNA_M5U"/>
    <property type="match status" value="1"/>
</dbReference>
<dbReference type="SUPFAM" id="SSF53335">
    <property type="entry name" value="S-adenosyl-L-methionine-dependent methyltransferases"/>
    <property type="match status" value="1"/>
</dbReference>
<feature type="binding site" evidence="6">
    <location>
        <position position="331"/>
    </location>
    <ligand>
        <name>S-adenosyl-L-methionine</name>
        <dbReference type="ChEBI" id="CHEBI:59789"/>
    </ligand>
</feature>
<dbReference type="InterPro" id="IPR010280">
    <property type="entry name" value="U5_MeTrfase_fam"/>
</dbReference>
<feature type="binding site" evidence="6">
    <location>
        <position position="311"/>
    </location>
    <ligand>
        <name>S-adenosyl-L-methionine</name>
        <dbReference type="ChEBI" id="CHEBI:59789"/>
    </ligand>
</feature>
<proteinExistence type="inferred from homology"/>
<evidence type="ECO:0000313" key="8">
    <source>
        <dbReference type="Proteomes" id="UP001139516"/>
    </source>
</evidence>
<evidence type="ECO:0000256" key="5">
    <source>
        <dbReference type="ARBA" id="ARBA00023014"/>
    </source>
</evidence>
<evidence type="ECO:0000256" key="6">
    <source>
        <dbReference type="PROSITE-ProRule" id="PRU01024"/>
    </source>
</evidence>
<gene>
    <name evidence="7" type="ORF">M0638_02960</name>
</gene>
<dbReference type="Gene3D" id="2.40.50.1070">
    <property type="match status" value="1"/>
</dbReference>
<evidence type="ECO:0000256" key="4">
    <source>
        <dbReference type="ARBA" id="ARBA00022691"/>
    </source>
</evidence>
<evidence type="ECO:0000256" key="3">
    <source>
        <dbReference type="ARBA" id="ARBA00022679"/>
    </source>
</evidence>
<dbReference type="PANTHER" id="PTHR11061:SF49">
    <property type="entry name" value="23S RRNA (URACIL(1939)-C(5))-METHYLTRANSFERASE RLMD"/>
    <property type="match status" value="1"/>
</dbReference>
<feature type="binding site" evidence="6">
    <location>
        <position position="280"/>
    </location>
    <ligand>
        <name>S-adenosyl-L-methionine</name>
        <dbReference type="ChEBI" id="CHEBI:59789"/>
    </ligand>
</feature>
<keyword evidence="1" id="KW-0479">Metal-binding</keyword>
<protein>
    <submittedName>
        <fullName evidence="7">Class I SAM-dependent RNA methyltransferase</fullName>
    </submittedName>
</protein>
<dbReference type="GO" id="GO:0051539">
    <property type="term" value="F:4 iron, 4 sulfur cluster binding"/>
    <property type="evidence" value="ECO:0007669"/>
    <property type="project" value="UniProtKB-KW"/>
</dbReference>
<keyword evidence="3 6" id="KW-0808">Transferase</keyword>
<reference evidence="7" key="1">
    <citation type="submission" date="2022-04" db="EMBL/GenBank/DDBJ databases">
        <title>Roseomonas acroporae sp. nov., isolated from coral Acropora digitifera.</title>
        <authorList>
            <person name="Sun H."/>
        </authorList>
    </citation>
    <scope>NUCLEOTIDE SEQUENCE</scope>
    <source>
        <strain evidence="7">NAR14</strain>
    </source>
</reference>
<sequence length="447" mass="46529">MAEPRRRPRAPRPAAPAATVEARILRLGTAGDGVAALPDGMPLYVPGALPGETVLAQPLARRGDGMAATLDTVLSPSPDRVEPPCPHFGPCGGCTLQHWAGDPCDDWKRQRLAVALARAGYAEAAVAAVLAPVARTPPGTRRRADLALRRAPDGGVSLGFFARGTGQLAALRTCLVLDPRLVALFAPLRTLLRGLGALRREGSAALNLLDTGPDLLLRTDAPLDATARAALAEFGRRHGLPRIAWAQGETGQPETAAQLSPVAIRLGAATVAPPPGAFLQASPAGEATIRDAVLAGLPEKLPTRAKLADLYAGLGTLTFPLAARAPVVAYEGAAESIAALQVAARQPGLRVTGLRRDLARQPLRPAELDGFAAVVIDPPYAGAAEQAVQIARSALRRVIYVSCNPAALSRDAKVLREAGFALLAATPIDQFLWSPHLEAVAVFARGN</sequence>
<feature type="active site" description="Nucleophile" evidence="6">
    <location>
        <position position="403"/>
    </location>
</feature>
<keyword evidence="8" id="KW-1185">Reference proteome</keyword>
<evidence type="ECO:0000313" key="7">
    <source>
        <dbReference type="EMBL" id="MCK8783342.1"/>
    </source>
</evidence>
<dbReference type="SUPFAM" id="SSF50249">
    <property type="entry name" value="Nucleic acid-binding proteins"/>
    <property type="match status" value="1"/>
</dbReference>
<keyword evidence="5" id="KW-0411">Iron-sulfur</keyword>
<dbReference type="InterPro" id="IPR029063">
    <property type="entry name" value="SAM-dependent_MTases_sf"/>
</dbReference>
<dbReference type="InterPro" id="IPR012340">
    <property type="entry name" value="NA-bd_OB-fold"/>
</dbReference>
<dbReference type="Proteomes" id="UP001139516">
    <property type="component" value="Unassembled WGS sequence"/>
</dbReference>
<keyword evidence="4 6" id="KW-0949">S-adenosyl-L-methionine</keyword>
<dbReference type="Gene3D" id="2.40.50.140">
    <property type="entry name" value="Nucleic acid-binding proteins"/>
    <property type="match status" value="1"/>
</dbReference>